<evidence type="ECO:0000313" key="2">
    <source>
        <dbReference type="EMBL" id="KAK0746110.1"/>
    </source>
</evidence>
<comment type="caution">
    <text evidence="2">The sequence shown here is derived from an EMBL/GenBank/DDBJ whole genome shotgun (WGS) entry which is preliminary data.</text>
</comment>
<keyword evidence="3" id="KW-1185">Reference proteome</keyword>
<evidence type="ECO:0000256" key="1">
    <source>
        <dbReference type="SAM" id="MobiDB-lite"/>
    </source>
</evidence>
<dbReference type="Proteomes" id="UP001172155">
    <property type="component" value="Unassembled WGS sequence"/>
</dbReference>
<dbReference type="EMBL" id="JAUKUD010000004">
    <property type="protein sequence ID" value="KAK0746110.1"/>
    <property type="molecule type" value="Genomic_DNA"/>
</dbReference>
<feature type="region of interest" description="Disordered" evidence="1">
    <location>
        <begin position="285"/>
        <end position="312"/>
    </location>
</feature>
<sequence length="312" mass="34789">MTKPGHWTILLPSGGYGLCPRFGDARNIEERAELRVQKQTARTGLMDSECRSKPCRRAGCQGREWASRQQKSDGRVWGTLTVYVSTQVQKNWGASRVVNAPTKLRRGLWFHSSQHSVPFRSCTAASRTVQPMERPLSWDLPINGASGCDLEDRILLFRECPTNAIVHSPPKGGRVEDCESLALFPESPRHQAPLLLCSSDPNFLGVLRATPPFKREHAVKILRKCCPNLDQHSKCTPECGQNAGKSRHWPILARSSVRPQAPHRTRARESCGSLRTLRLNEEQAKKKSETWAVSLGGRGGRKTASRGGAFRH</sequence>
<organism evidence="2 3">
    <name type="scientific">Schizothecium vesticola</name>
    <dbReference type="NCBI Taxonomy" id="314040"/>
    <lineage>
        <taxon>Eukaryota</taxon>
        <taxon>Fungi</taxon>
        <taxon>Dikarya</taxon>
        <taxon>Ascomycota</taxon>
        <taxon>Pezizomycotina</taxon>
        <taxon>Sordariomycetes</taxon>
        <taxon>Sordariomycetidae</taxon>
        <taxon>Sordariales</taxon>
        <taxon>Schizotheciaceae</taxon>
        <taxon>Schizothecium</taxon>
    </lineage>
</organism>
<protein>
    <submittedName>
        <fullName evidence="2">Uncharacterized protein</fullName>
    </submittedName>
</protein>
<dbReference type="AlphaFoldDB" id="A0AA40EV52"/>
<proteinExistence type="predicted"/>
<gene>
    <name evidence="2" type="ORF">B0T18DRAFT_143910</name>
</gene>
<feature type="compositionally biased region" description="Basic residues" evidence="1">
    <location>
        <begin position="299"/>
        <end position="312"/>
    </location>
</feature>
<evidence type="ECO:0000313" key="3">
    <source>
        <dbReference type="Proteomes" id="UP001172155"/>
    </source>
</evidence>
<reference evidence="2" key="1">
    <citation type="submission" date="2023-06" db="EMBL/GenBank/DDBJ databases">
        <title>Genome-scale phylogeny and comparative genomics of the fungal order Sordariales.</title>
        <authorList>
            <consortium name="Lawrence Berkeley National Laboratory"/>
            <person name="Hensen N."/>
            <person name="Bonometti L."/>
            <person name="Westerberg I."/>
            <person name="Brannstrom I.O."/>
            <person name="Guillou S."/>
            <person name="Cros-Aarteil S."/>
            <person name="Calhoun S."/>
            <person name="Haridas S."/>
            <person name="Kuo A."/>
            <person name="Mondo S."/>
            <person name="Pangilinan J."/>
            <person name="Riley R."/>
            <person name="LaButti K."/>
            <person name="Andreopoulos B."/>
            <person name="Lipzen A."/>
            <person name="Chen C."/>
            <person name="Yanf M."/>
            <person name="Daum C."/>
            <person name="Ng V."/>
            <person name="Clum A."/>
            <person name="Steindorff A."/>
            <person name="Ohm R."/>
            <person name="Martin F."/>
            <person name="Silar P."/>
            <person name="Natvig D."/>
            <person name="Lalanne C."/>
            <person name="Gautier V."/>
            <person name="Ament-velasquez S.L."/>
            <person name="Kruys A."/>
            <person name="Hutchinson M.I."/>
            <person name="Powell A.J."/>
            <person name="Barry K."/>
            <person name="Miller A.N."/>
            <person name="Grigoriev I.V."/>
            <person name="Debuchy R."/>
            <person name="Gladieux P."/>
            <person name="Thoren M.H."/>
            <person name="Johannesson H."/>
        </authorList>
    </citation>
    <scope>NUCLEOTIDE SEQUENCE</scope>
    <source>
        <strain evidence="2">SMH3187-1</strain>
    </source>
</reference>
<accession>A0AA40EV52</accession>
<name>A0AA40EV52_9PEZI</name>